<gene>
    <name evidence="14" type="ORF">DFP98_10960</name>
</gene>
<dbReference type="SUPFAM" id="SSF54373">
    <property type="entry name" value="FAD-linked reductases, C-terminal domain"/>
    <property type="match status" value="1"/>
</dbReference>
<comment type="cofactor">
    <cofactor evidence="2 11">
        <name>FAD</name>
        <dbReference type="ChEBI" id="CHEBI:57692"/>
    </cofactor>
</comment>
<keyword evidence="9 11" id="KW-0560">Oxidoreductase</keyword>
<evidence type="ECO:0000256" key="6">
    <source>
        <dbReference type="ARBA" id="ARBA00019046"/>
    </source>
</evidence>
<dbReference type="InterPro" id="IPR002937">
    <property type="entry name" value="Amino_oxidase"/>
</dbReference>
<feature type="domain" description="Amine oxidase" evidence="13">
    <location>
        <begin position="33"/>
        <end position="470"/>
    </location>
</feature>
<evidence type="ECO:0000313" key="15">
    <source>
        <dbReference type="Proteomes" id="UP000256977"/>
    </source>
</evidence>
<evidence type="ECO:0000256" key="12">
    <source>
        <dbReference type="SAM" id="Phobius"/>
    </source>
</evidence>
<protein>
    <recommendedName>
        <fullName evidence="6 11">Coproporphyrinogen III oxidase</fullName>
        <ecNumber evidence="5 11">1.3.3.15</ecNumber>
    </recommendedName>
</protein>
<reference evidence="14 15" key="1">
    <citation type="submission" date="2018-07" db="EMBL/GenBank/DDBJ databases">
        <title>Genomic Encyclopedia of Type Strains, Phase III (KMG-III): the genomes of soil and plant-associated and newly described type strains.</title>
        <authorList>
            <person name="Whitman W."/>
        </authorList>
    </citation>
    <scope>NUCLEOTIDE SEQUENCE [LARGE SCALE GENOMIC DNA]</scope>
    <source>
        <strain evidence="14 15">CECT 7287</strain>
    </source>
</reference>
<keyword evidence="12" id="KW-1133">Transmembrane helix</keyword>
<evidence type="ECO:0000256" key="2">
    <source>
        <dbReference type="ARBA" id="ARBA00001974"/>
    </source>
</evidence>
<dbReference type="UniPathway" id="UPA00252"/>
<keyword evidence="15" id="KW-1185">Reference proteome</keyword>
<dbReference type="EC" id="1.3.3.15" evidence="5 11"/>
<dbReference type="Gene3D" id="3.90.660.20">
    <property type="entry name" value="Protoporphyrinogen oxidase, mitochondrial, domain 2"/>
    <property type="match status" value="1"/>
</dbReference>
<keyword evidence="12" id="KW-0472">Membrane</keyword>
<keyword evidence="11" id="KW-0963">Cytoplasm</keyword>
<evidence type="ECO:0000313" key="14">
    <source>
        <dbReference type="EMBL" id="RED77449.1"/>
    </source>
</evidence>
<evidence type="ECO:0000259" key="13">
    <source>
        <dbReference type="Pfam" id="PF01593"/>
    </source>
</evidence>
<dbReference type="PANTHER" id="PTHR42923:SF3">
    <property type="entry name" value="PROTOPORPHYRINOGEN OXIDASE"/>
    <property type="match status" value="1"/>
</dbReference>
<evidence type="ECO:0000256" key="7">
    <source>
        <dbReference type="ARBA" id="ARBA00022630"/>
    </source>
</evidence>
<dbReference type="Gene3D" id="1.10.3110.10">
    <property type="entry name" value="protoporphyrinogen ix oxidase, domain 3"/>
    <property type="match status" value="1"/>
</dbReference>
<evidence type="ECO:0000256" key="4">
    <source>
        <dbReference type="ARBA" id="ARBA00008310"/>
    </source>
</evidence>
<evidence type="ECO:0000256" key="3">
    <source>
        <dbReference type="ARBA" id="ARBA00004744"/>
    </source>
</evidence>
<dbReference type="InterPro" id="IPR050464">
    <property type="entry name" value="Zeta_carotene_desat/Oxidored"/>
</dbReference>
<comment type="subcellular location">
    <subcellularLocation>
        <location evidence="11">Cytoplasm</location>
    </subcellularLocation>
</comment>
<dbReference type="NCBIfam" id="TIGR00562">
    <property type="entry name" value="proto_IX_ox"/>
    <property type="match status" value="1"/>
</dbReference>
<comment type="function">
    <text evidence="11">Involved in coproporphyrin-dependent heme b biosynthesis. Catalyzes the oxidation of coproporphyrinogen III to coproporphyrin III.</text>
</comment>
<dbReference type="RefSeq" id="WP_116061240.1">
    <property type="nucleotide sequence ID" value="NZ_QRDZ01000009.1"/>
</dbReference>
<proteinExistence type="inferred from homology"/>
<organism evidence="14 15">
    <name type="scientific">Cohnella phaseoli</name>
    <dbReference type="NCBI Taxonomy" id="456490"/>
    <lineage>
        <taxon>Bacteria</taxon>
        <taxon>Bacillati</taxon>
        <taxon>Bacillota</taxon>
        <taxon>Bacilli</taxon>
        <taxon>Bacillales</taxon>
        <taxon>Paenibacillaceae</taxon>
        <taxon>Cohnella</taxon>
    </lineage>
</organism>
<keyword evidence="12" id="KW-0812">Transmembrane</keyword>
<dbReference type="GO" id="GO:0004729">
    <property type="term" value="F:oxygen-dependent protoporphyrinogen oxidase activity"/>
    <property type="evidence" value="ECO:0007669"/>
    <property type="project" value="UniProtKB-UniRule"/>
</dbReference>
<comment type="pathway">
    <text evidence="3 11">Porphyrin-containing compound metabolism; protoheme biosynthesis.</text>
</comment>
<evidence type="ECO:0000256" key="8">
    <source>
        <dbReference type="ARBA" id="ARBA00022827"/>
    </source>
</evidence>
<comment type="similarity">
    <text evidence="4 11">Belongs to the protoporphyrinogen/coproporphyrinogen oxidase family. Coproporphyrinogen III oxidase subfamily.</text>
</comment>
<dbReference type="OrthoDB" id="9805195at2"/>
<dbReference type="EMBL" id="QRDZ01000009">
    <property type="protein sequence ID" value="RED77449.1"/>
    <property type="molecule type" value="Genomic_DNA"/>
</dbReference>
<evidence type="ECO:0000256" key="1">
    <source>
        <dbReference type="ARBA" id="ARBA00001755"/>
    </source>
</evidence>
<dbReference type="Pfam" id="PF01593">
    <property type="entry name" value="Amino_oxidase"/>
    <property type="match status" value="1"/>
</dbReference>
<dbReference type="GO" id="GO:0005737">
    <property type="term" value="C:cytoplasm"/>
    <property type="evidence" value="ECO:0007669"/>
    <property type="project" value="UniProtKB-SubCell"/>
</dbReference>
<name>A0A3D9JUJ4_9BACL</name>
<dbReference type="InterPro" id="IPR036188">
    <property type="entry name" value="FAD/NAD-bd_sf"/>
</dbReference>
<evidence type="ECO:0000256" key="5">
    <source>
        <dbReference type="ARBA" id="ARBA00012402"/>
    </source>
</evidence>
<dbReference type="GO" id="GO:0006783">
    <property type="term" value="P:heme biosynthetic process"/>
    <property type="evidence" value="ECO:0007669"/>
    <property type="project" value="UniProtKB-UniRule"/>
</dbReference>
<keyword evidence="10 11" id="KW-0350">Heme biosynthesis</keyword>
<evidence type="ECO:0000256" key="9">
    <source>
        <dbReference type="ARBA" id="ARBA00023002"/>
    </source>
</evidence>
<keyword evidence="8 11" id="KW-0274">FAD</keyword>
<keyword evidence="7 11" id="KW-0285">Flavoprotein</keyword>
<dbReference type="Proteomes" id="UP000256977">
    <property type="component" value="Unassembled WGS sequence"/>
</dbReference>
<dbReference type="PANTHER" id="PTHR42923">
    <property type="entry name" value="PROTOPORPHYRINOGEN OXIDASE"/>
    <property type="match status" value="1"/>
</dbReference>
<accession>A0A3D9JUJ4</accession>
<dbReference type="Gene3D" id="3.50.50.60">
    <property type="entry name" value="FAD/NAD(P)-binding domain"/>
    <property type="match status" value="1"/>
</dbReference>
<dbReference type="InterPro" id="IPR004572">
    <property type="entry name" value="Protoporphyrinogen_oxidase"/>
</dbReference>
<evidence type="ECO:0000256" key="10">
    <source>
        <dbReference type="ARBA" id="ARBA00023133"/>
    </source>
</evidence>
<comment type="caution">
    <text evidence="14">The sequence shown here is derived from an EMBL/GenBank/DDBJ whole genome shotgun (WGS) entry which is preliminary data.</text>
</comment>
<feature type="transmembrane region" description="Helical" evidence="12">
    <location>
        <begin position="6"/>
        <end position="25"/>
    </location>
</feature>
<evidence type="ECO:0000256" key="11">
    <source>
        <dbReference type="RuleBase" id="RU364052"/>
    </source>
</evidence>
<dbReference type="SUPFAM" id="SSF51905">
    <property type="entry name" value="FAD/NAD(P)-binding domain"/>
    <property type="match status" value="1"/>
</dbReference>
<comment type="catalytic activity">
    <reaction evidence="1">
        <text>coproporphyrinogen III + 3 O2 = coproporphyrin III + 3 H2O2</text>
        <dbReference type="Rhea" id="RHEA:43436"/>
        <dbReference type="ChEBI" id="CHEBI:15379"/>
        <dbReference type="ChEBI" id="CHEBI:16240"/>
        <dbReference type="ChEBI" id="CHEBI:57309"/>
        <dbReference type="ChEBI" id="CHEBI:131725"/>
        <dbReference type="EC" id="1.3.3.15"/>
    </reaction>
    <physiologicalReaction direction="left-to-right" evidence="1">
        <dbReference type="Rhea" id="RHEA:43437"/>
    </physiologicalReaction>
</comment>
<dbReference type="AlphaFoldDB" id="A0A3D9JUJ4"/>
<sequence length="477" mass="52245">MDGKRLKIVVAGGGITGMSAAFYAVKYFAERQMPVDIVLVEKSRRLGGHIRTIHRDGFIIEQGPDSFLARKAPVMKLIRELNLEARLAATNPDPQAKKNYILHKGKLHEMPLGLVLGIPTALAPFVKTGLVSPLGKLRAAMDLLLPRRKDDADESLGGFIRRRLGREVLDNITEPLLAGIYAGETQSLSLQATFPQFRQIERDYRSLMIGMLAGKKSAPPALADGPEIARKSLFLTFDQGLSTLVERLEQSLPTVRKLTGEGINRIEKDAEGYRLLLESGDALHSDGLIMALPAAEAARLMPDVAETAWLGRIPYASVANIALAYRAEDIPGKLQGSGFVVPRREGRLITACTWSSSKWPHAAPPGKALLRTYVGRANAQEWLLLSEEELIASVRADLQATMGIVAEPLFIEISRCHRSMPQYPVGHRERLRELRANLAVEKPGVWLCGAGYEGVGIPDCIEQGRRAAEQAVSYALS</sequence>